<evidence type="ECO:0000313" key="8">
    <source>
        <dbReference type="Proteomes" id="UP000501623"/>
    </source>
</evidence>
<comment type="subcellular location">
    <subcellularLocation>
        <location evidence="1">Membrane</location>
        <topology evidence="1">Multi-pass membrane protein</topology>
    </subcellularLocation>
</comment>
<feature type="transmembrane region" description="Helical" evidence="6">
    <location>
        <begin position="160"/>
        <end position="180"/>
    </location>
</feature>
<dbReference type="InterPro" id="IPR002293">
    <property type="entry name" value="AA/rel_permease1"/>
</dbReference>
<dbReference type="RefSeq" id="WP_171592323.1">
    <property type="nucleotide sequence ID" value="NZ_CP053538.1"/>
</dbReference>
<dbReference type="GO" id="GO:0015171">
    <property type="term" value="F:amino acid transmembrane transporter activity"/>
    <property type="evidence" value="ECO:0007669"/>
    <property type="project" value="TreeGrafter"/>
</dbReference>
<feature type="transmembrane region" description="Helical" evidence="6">
    <location>
        <begin position="451"/>
        <end position="468"/>
    </location>
</feature>
<evidence type="ECO:0000256" key="2">
    <source>
        <dbReference type="ARBA" id="ARBA00022448"/>
    </source>
</evidence>
<protein>
    <submittedName>
        <fullName evidence="7">Amino acid permease</fullName>
    </submittedName>
</protein>
<evidence type="ECO:0000256" key="5">
    <source>
        <dbReference type="ARBA" id="ARBA00023136"/>
    </source>
</evidence>
<reference evidence="7 8" key="1">
    <citation type="submission" date="2020-05" db="EMBL/GenBank/DDBJ databases">
        <title>Complete genome sequence of Hymenobacter sp. TS19 in Coasted Sand Dune.</title>
        <authorList>
            <person name="Lee J.-H."/>
            <person name="Jung J.-H."/>
            <person name="Jeong S."/>
            <person name="Zhao L."/>
            <person name="Kim M.-K."/>
            <person name="Seo H.-S."/>
            <person name="Lim S."/>
        </authorList>
    </citation>
    <scope>NUCLEOTIDE SEQUENCE [LARGE SCALE GENOMIC DNA]</scope>
    <source>
        <strain evidence="7 8">TS19</strain>
    </source>
</reference>
<dbReference type="GO" id="GO:0016020">
    <property type="term" value="C:membrane"/>
    <property type="evidence" value="ECO:0007669"/>
    <property type="project" value="UniProtKB-SubCell"/>
</dbReference>
<feature type="transmembrane region" description="Helical" evidence="6">
    <location>
        <begin position="30"/>
        <end position="52"/>
    </location>
</feature>
<feature type="transmembrane region" description="Helical" evidence="6">
    <location>
        <begin position="101"/>
        <end position="125"/>
    </location>
</feature>
<evidence type="ECO:0000256" key="6">
    <source>
        <dbReference type="SAM" id="Phobius"/>
    </source>
</evidence>
<proteinExistence type="predicted"/>
<feature type="transmembrane region" description="Helical" evidence="6">
    <location>
        <begin position="425"/>
        <end position="445"/>
    </location>
</feature>
<dbReference type="Pfam" id="PF13520">
    <property type="entry name" value="AA_permease_2"/>
    <property type="match status" value="1"/>
</dbReference>
<keyword evidence="3 6" id="KW-0812">Transmembrane</keyword>
<sequence>MLKKSLELLRQEAAETGANTLKRSLNGFNLITIGIGVIIGAGLFSLTGIAAANNTGPAITLSFIVAAIGCAFSALCYAEFASMVPVSGSAYTYAYATMGELFAWIIGWDLVLEYSVGAATVAISWSQYLLKFLDKSGIHLPPQLVMSPFETAKLADGSLVHGYVNVPAMLIVALITLIIIRGTKGSAWFNGLVVTLKVAVVLVFIALGWQYIDPANYHPYIPQNTGTFGEFGWSGILRGAGVVFFVFIGFDIVATMAQETKNPQRNMPIGIIGSLVVCTILFVLFGHVMTGLANYTEFKGSAAPVAIAIEKTPYAWLSSAVILAIIIGYTSVILVDLLGQTRVFFSMAKDGLLPPIFARIHTTFRTPLQSSLLLGLFIALFAGFVPISVVGEMTSIGTLLAFVMVCLGVLIMRKKEPNAPRSFRTPLVPLVPILGILTCLVMMVALPWETWLRLAVWLAIGLAIYFGYGKKHSKLRAEVERQVA</sequence>
<feature type="transmembrane region" description="Helical" evidence="6">
    <location>
        <begin position="396"/>
        <end position="413"/>
    </location>
</feature>
<feature type="transmembrane region" description="Helical" evidence="6">
    <location>
        <begin position="232"/>
        <end position="257"/>
    </location>
</feature>
<dbReference type="PANTHER" id="PTHR43243:SF4">
    <property type="entry name" value="CATIONIC AMINO ACID TRANSPORTER 4"/>
    <property type="match status" value="1"/>
</dbReference>
<dbReference type="PANTHER" id="PTHR43243">
    <property type="entry name" value="INNER MEMBRANE TRANSPORTER YGJI-RELATED"/>
    <property type="match status" value="1"/>
</dbReference>
<keyword evidence="8" id="KW-1185">Reference proteome</keyword>
<feature type="transmembrane region" description="Helical" evidence="6">
    <location>
        <begin position="372"/>
        <end position="390"/>
    </location>
</feature>
<feature type="transmembrane region" description="Helical" evidence="6">
    <location>
        <begin position="187"/>
        <end position="212"/>
    </location>
</feature>
<feature type="transmembrane region" description="Helical" evidence="6">
    <location>
        <begin position="269"/>
        <end position="293"/>
    </location>
</feature>
<evidence type="ECO:0000313" key="7">
    <source>
        <dbReference type="EMBL" id="QJX48238.1"/>
    </source>
</evidence>
<dbReference type="Gene3D" id="1.20.1740.10">
    <property type="entry name" value="Amino acid/polyamine transporter I"/>
    <property type="match status" value="1"/>
</dbReference>
<evidence type="ECO:0000256" key="1">
    <source>
        <dbReference type="ARBA" id="ARBA00004141"/>
    </source>
</evidence>
<keyword evidence="5 6" id="KW-0472">Membrane</keyword>
<accession>A0A6M6BK49</accession>
<dbReference type="PIRSF" id="PIRSF006060">
    <property type="entry name" value="AA_transporter"/>
    <property type="match status" value="1"/>
</dbReference>
<evidence type="ECO:0000256" key="3">
    <source>
        <dbReference type="ARBA" id="ARBA00022692"/>
    </source>
</evidence>
<feature type="transmembrane region" description="Helical" evidence="6">
    <location>
        <begin position="313"/>
        <end position="339"/>
    </location>
</feature>
<gene>
    <name evidence="7" type="ORF">HMJ29_15405</name>
</gene>
<evidence type="ECO:0000256" key="4">
    <source>
        <dbReference type="ARBA" id="ARBA00022989"/>
    </source>
</evidence>
<keyword evidence="4 6" id="KW-1133">Transmembrane helix</keyword>
<organism evidence="7 8">
    <name type="scientific">Hymenobacter taeanensis</name>
    <dbReference type="NCBI Taxonomy" id="2735321"/>
    <lineage>
        <taxon>Bacteria</taxon>
        <taxon>Pseudomonadati</taxon>
        <taxon>Bacteroidota</taxon>
        <taxon>Cytophagia</taxon>
        <taxon>Cytophagales</taxon>
        <taxon>Hymenobacteraceae</taxon>
        <taxon>Hymenobacter</taxon>
    </lineage>
</organism>
<dbReference type="Proteomes" id="UP000501623">
    <property type="component" value="Chromosome"/>
</dbReference>
<name>A0A6M6BK49_9BACT</name>
<feature type="transmembrane region" description="Helical" evidence="6">
    <location>
        <begin position="58"/>
        <end position="80"/>
    </location>
</feature>
<keyword evidence="2" id="KW-0813">Transport</keyword>
<dbReference type="EMBL" id="CP053538">
    <property type="protein sequence ID" value="QJX48238.1"/>
    <property type="molecule type" value="Genomic_DNA"/>
</dbReference>
<dbReference type="KEGG" id="hts:HMJ29_15405"/>
<dbReference type="AlphaFoldDB" id="A0A6M6BK49"/>